<evidence type="ECO:0000313" key="2">
    <source>
        <dbReference type="Proteomes" id="UP000608530"/>
    </source>
</evidence>
<protein>
    <submittedName>
        <fullName evidence="1">Uncharacterized protein</fullName>
    </submittedName>
</protein>
<name>A0A934Q4I7_9MICO</name>
<evidence type="ECO:0000313" key="1">
    <source>
        <dbReference type="EMBL" id="MBK0418214.1"/>
    </source>
</evidence>
<dbReference type="EMBL" id="JAEHOH010000005">
    <property type="protein sequence ID" value="MBK0418214.1"/>
    <property type="molecule type" value="Genomic_DNA"/>
</dbReference>
<reference evidence="1" key="1">
    <citation type="submission" date="2020-12" db="EMBL/GenBank/DDBJ databases">
        <title>Leucobacter sp. CAS1, isolated from Chromium sludge.</title>
        <authorList>
            <person name="Xu Z."/>
        </authorList>
    </citation>
    <scope>NUCLEOTIDE SEQUENCE</scope>
    <source>
        <strain evidence="1">CSA1</strain>
    </source>
</reference>
<sequence>MHLDVELFHDQGFLDVKLSRRSINATDVALGIAIGACGAPSGAGGVRLAALH</sequence>
<comment type="caution">
    <text evidence="1">The sequence shown here is derived from an EMBL/GenBank/DDBJ whole genome shotgun (WGS) entry which is preliminary data.</text>
</comment>
<dbReference type="RefSeq" id="WP_200114161.1">
    <property type="nucleotide sequence ID" value="NZ_JAEHOH010000005.1"/>
</dbReference>
<accession>A0A934Q4I7</accession>
<dbReference type="AlphaFoldDB" id="A0A934Q4I7"/>
<keyword evidence="2" id="KW-1185">Reference proteome</keyword>
<dbReference type="Proteomes" id="UP000608530">
    <property type="component" value="Unassembled WGS sequence"/>
</dbReference>
<proteinExistence type="predicted"/>
<organism evidence="1 2">
    <name type="scientific">Leucobacter chromiisoli</name>
    <dbReference type="NCBI Taxonomy" id="2796471"/>
    <lineage>
        <taxon>Bacteria</taxon>
        <taxon>Bacillati</taxon>
        <taxon>Actinomycetota</taxon>
        <taxon>Actinomycetes</taxon>
        <taxon>Micrococcales</taxon>
        <taxon>Microbacteriaceae</taxon>
        <taxon>Leucobacter</taxon>
    </lineage>
</organism>
<gene>
    <name evidence="1" type="ORF">JD276_04115</name>
</gene>